<keyword evidence="1" id="KW-1133">Transmembrane helix</keyword>
<dbReference type="OrthoDB" id="6638213at2"/>
<feature type="transmembrane region" description="Helical" evidence="1">
    <location>
        <begin position="378"/>
        <end position="397"/>
    </location>
</feature>
<feature type="transmembrane region" description="Helical" evidence="1">
    <location>
        <begin position="85"/>
        <end position="106"/>
    </location>
</feature>
<evidence type="ECO:0000313" key="2">
    <source>
        <dbReference type="EMBL" id="KPH88696.1"/>
    </source>
</evidence>
<protein>
    <submittedName>
        <fullName evidence="2">Uncharacterized protein</fullName>
    </submittedName>
</protein>
<feature type="transmembrane region" description="Helical" evidence="1">
    <location>
        <begin position="174"/>
        <end position="205"/>
    </location>
</feature>
<feature type="transmembrane region" description="Helical" evidence="1">
    <location>
        <begin position="329"/>
        <end position="348"/>
    </location>
</feature>
<reference evidence="2 3" key="1">
    <citation type="submission" date="2015-07" db="EMBL/GenBank/DDBJ databases">
        <title>Draft Genome Sequence of Komagataeibacter intermedius Strain AF2, Isolated from Kombucha Tea.</title>
        <authorList>
            <person name="Santos R.A."/>
            <person name="Berretta A.A."/>
            <person name="Barud H.S."/>
            <person name="Ribeiro S.J."/>
            <person name="Gonzalez-Garcia L.N."/>
            <person name="Zucchi T.D."/>
            <person name="Goldman G.H."/>
            <person name="Riano-Pachon D.M."/>
        </authorList>
    </citation>
    <scope>NUCLEOTIDE SEQUENCE [LARGE SCALE GENOMIC DNA]</scope>
    <source>
        <strain evidence="2 3">AF2</strain>
    </source>
</reference>
<gene>
    <name evidence="2" type="ORF">GLUCOINTEAF2_0201460</name>
</gene>
<feature type="transmembrane region" description="Helical" evidence="1">
    <location>
        <begin position="217"/>
        <end position="234"/>
    </location>
</feature>
<dbReference type="Proteomes" id="UP000031553">
    <property type="component" value="Unassembled WGS sequence"/>
</dbReference>
<feature type="transmembrane region" description="Helical" evidence="1">
    <location>
        <begin position="354"/>
        <end position="371"/>
    </location>
</feature>
<keyword evidence="1" id="KW-0812">Transmembrane</keyword>
<evidence type="ECO:0000256" key="1">
    <source>
        <dbReference type="SAM" id="Phobius"/>
    </source>
</evidence>
<feature type="transmembrane region" description="Helical" evidence="1">
    <location>
        <begin position="291"/>
        <end position="308"/>
    </location>
</feature>
<dbReference type="EMBL" id="JUFX02000013">
    <property type="protein sequence ID" value="KPH88696.1"/>
    <property type="molecule type" value="Genomic_DNA"/>
</dbReference>
<feature type="transmembrane region" description="Helical" evidence="1">
    <location>
        <begin position="113"/>
        <end position="130"/>
    </location>
</feature>
<feature type="transmembrane region" description="Helical" evidence="1">
    <location>
        <begin position="7"/>
        <end position="28"/>
    </location>
</feature>
<keyword evidence="1" id="KW-0472">Membrane</keyword>
<feature type="transmembrane region" description="Helical" evidence="1">
    <location>
        <begin position="255"/>
        <end position="276"/>
    </location>
</feature>
<sequence length="556" mass="62249">MNVGRKYIPVILSVILSFLGGALCYHFGLRFLPDSDQANAWFEAQDMAQGNFFLKGWVNSPDNFWLIDLLGMAGLLRLMPASMTVLHILPAVWWGGIIGAACYLALGGRRNRSWRCLLPVMGFIALVPLYEQEAIAFITYAPYHVGTMFVALVGIIAAGRVLDGTGGKLAQASLFMFVSIIFISDPFAVCCFVMPTCLVSLWRIWTDDHPERGVRCFVPVIMAFVAATVIKTVIHVEGGFHSLHVVAHFMALPELPSHLLLALMSVLDLFGINFWGKTVIGHANHNSLTDIVRLVPFVFIALYVWRYARQRVNDVRRNQCFAGEDSVSDILVVGLVMDVLAASILDFHIPGEDIIRYFLPVLLFATIAYARSDRAGDASGIFMGAIVWSLLACVLTWHPRTEQDVDIDPYHVGHQLDVRPLMAVLHQQDLTYGYTDYWHASLTTLASGGELKLRSIMVNEDVSAADKAACHLASRPWLSKRDWYLPADLQGTDRVFFLVYSPVFPKNDEYLKQAAVISNMGTPDRIVPVDDEFSLLIYDRQRVMSCHGLFEWEKKK</sequence>
<feature type="transmembrane region" description="Helical" evidence="1">
    <location>
        <begin position="142"/>
        <end position="162"/>
    </location>
</feature>
<proteinExistence type="predicted"/>
<evidence type="ECO:0000313" key="3">
    <source>
        <dbReference type="Proteomes" id="UP000031553"/>
    </source>
</evidence>
<organism evidence="2 3">
    <name type="scientific">Komagataeibacter intermedius AF2</name>
    <dbReference type="NCBI Taxonomy" id="1458464"/>
    <lineage>
        <taxon>Bacteria</taxon>
        <taxon>Pseudomonadati</taxon>
        <taxon>Pseudomonadota</taxon>
        <taxon>Alphaproteobacteria</taxon>
        <taxon>Acetobacterales</taxon>
        <taxon>Acetobacteraceae</taxon>
        <taxon>Komagataeibacter</taxon>
    </lineage>
</organism>
<comment type="caution">
    <text evidence="2">The sequence shown here is derived from an EMBL/GenBank/DDBJ whole genome shotgun (WGS) entry which is preliminary data.</text>
</comment>
<dbReference type="AlphaFoldDB" id="A0A0N0MGF5"/>
<accession>A0A0N0MGF5</accession>
<dbReference type="RefSeq" id="WP_039734107.1">
    <property type="nucleotide sequence ID" value="NZ_JUFX02000013.1"/>
</dbReference>
<name>A0A0N0MGF5_9PROT</name>